<dbReference type="InterPro" id="IPR011576">
    <property type="entry name" value="Pyridox_Oxase_N"/>
</dbReference>
<dbReference type="Gene3D" id="2.30.110.10">
    <property type="entry name" value="Electron Transport, Fmn-binding Protein, Chain A"/>
    <property type="match status" value="1"/>
</dbReference>
<feature type="domain" description="Pyridoxamine 5'-phosphate oxidase N-terminal" evidence="1">
    <location>
        <begin position="64"/>
        <end position="155"/>
    </location>
</feature>
<dbReference type="Proteomes" id="UP000194153">
    <property type="component" value="Unassembled WGS sequence"/>
</dbReference>
<sequence>MAGADGSSAASKGETGMRARKIRLIQSAAARYDFRYPSRRIPIRVRWHRRLVRIGKRRYVYMINEEIRQFVDRVGHAFVATADATGNPHLAAGRGISILEPDRLVFESWFCQTSLKNLKENEKVAVAIADPVTGNGFQFLGRVEKTVDTAVLDGYAPELEPAGLPQVQWRLEIRVEKVMAFTADAHSDRPLG</sequence>
<protein>
    <submittedName>
        <fullName evidence="2">Pyridoxamine 5'-phosphate oxidase</fullName>
    </submittedName>
</protein>
<reference evidence="2 3" key="1">
    <citation type="submission" date="2017-04" db="EMBL/GenBank/DDBJ databases">
        <authorList>
            <consortium name="Geobacter pelophilus Genome Sequencing"/>
            <person name="Aoyagi T."/>
            <person name="Koike H."/>
            <person name="Hori T."/>
        </authorList>
    </citation>
    <scope>NUCLEOTIDE SEQUENCE [LARGE SCALE GENOMIC DNA]</scope>
    <source>
        <strain evidence="2 3">Drf2</strain>
    </source>
</reference>
<dbReference type="SUPFAM" id="SSF50475">
    <property type="entry name" value="FMN-binding split barrel"/>
    <property type="match status" value="1"/>
</dbReference>
<evidence type="ECO:0000313" key="2">
    <source>
        <dbReference type="EMBL" id="GAW66276.1"/>
    </source>
</evidence>
<organism evidence="2 3">
    <name type="scientific">Geoanaerobacter pelophilus</name>
    <dbReference type="NCBI Taxonomy" id="60036"/>
    <lineage>
        <taxon>Bacteria</taxon>
        <taxon>Pseudomonadati</taxon>
        <taxon>Thermodesulfobacteriota</taxon>
        <taxon>Desulfuromonadia</taxon>
        <taxon>Geobacterales</taxon>
        <taxon>Geobacteraceae</taxon>
        <taxon>Geoanaerobacter</taxon>
    </lineage>
</organism>
<dbReference type="EMBL" id="BDQG01000001">
    <property type="protein sequence ID" value="GAW66276.1"/>
    <property type="molecule type" value="Genomic_DNA"/>
</dbReference>
<gene>
    <name evidence="2" type="ORF">GPEL0_01f1566</name>
</gene>
<dbReference type="Pfam" id="PF01243">
    <property type="entry name" value="PNPOx_N"/>
    <property type="match status" value="1"/>
</dbReference>
<name>A0ABQ0MGP4_9BACT</name>
<dbReference type="PANTHER" id="PTHR40660">
    <property type="entry name" value="5'-PHOSPHATE OXIDASE PUTATIVE DOMAIN-CONTAINING PROTEIN-RELATED"/>
    <property type="match status" value="1"/>
</dbReference>
<keyword evidence="3" id="KW-1185">Reference proteome</keyword>
<accession>A0ABQ0MGP4</accession>
<comment type="caution">
    <text evidence="2">The sequence shown here is derived from an EMBL/GenBank/DDBJ whole genome shotgun (WGS) entry which is preliminary data.</text>
</comment>
<evidence type="ECO:0000259" key="1">
    <source>
        <dbReference type="Pfam" id="PF01243"/>
    </source>
</evidence>
<reference evidence="3" key="2">
    <citation type="submission" date="2017-05" db="EMBL/GenBank/DDBJ databases">
        <title>Draft genome sequence of Geobacter pelophilus, a iron(III)-reducing bacteria.</title>
        <authorList>
            <person name="Aoyagi T."/>
            <person name="Koike H."/>
            <person name="Morita T."/>
            <person name="Sato Y."/>
            <person name="Habe H."/>
            <person name="Hori T."/>
        </authorList>
    </citation>
    <scope>NUCLEOTIDE SEQUENCE [LARGE SCALE GENOMIC DNA]</scope>
    <source>
        <strain evidence="3">Drf2</strain>
    </source>
</reference>
<proteinExistence type="predicted"/>
<dbReference type="PANTHER" id="PTHR40660:SF1">
    <property type="entry name" value="5'-PHOSPHATE OXIDASE PUTATIVE DOMAIN-CONTAINING PROTEIN-RELATED"/>
    <property type="match status" value="1"/>
</dbReference>
<evidence type="ECO:0000313" key="3">
    <source>
        <dbReference type="Proteomes" id="UP000194153"/>
    </source>
</evidence>
<dbReference type="InterPro" id="IPR012349">
    <property type="entry name" value="Split_barrel_FMN-bd"/>
</dbReference>